<dbReference type="InterPro" id="IPR011761">
    <property type="entry name" value="ATP-grasp"/>
</dbReference>
<dbReference type="Proteomes" id="UP001597545">
    <property type="component" value="Unassembled WGS sequence"/>
</dbReference>
<evidence type="ECO:0000313" key="3">
    <source>
        <dbReference type="EMBL" id="MFD2547391.1"/>
    </source>
</evidence>
<dbReference type="Pfam" id="PF02955">
    <property type="entry name" value="GSH-S_ATP"/>
    <property type="match status" value="1"/>
</dbReference>
<evidence type="ECO:0000313" key="4">
    <source>
        <dbReference type="Proteomes" id="UP001597545"/>
    </source>
</evidence>
<keyword evidence="1" id="KW-0547">Nucleotide-binding</keyword>
<dbReference type="PANTHER" id="PTHR21621:SF4">
    <property type="entry name" value="GLUTATHIONE SYNTHETASE"/>
    <property type="match status" value="1"/>
</dbReference>
<dbReference type="Gene3D" id="3.30.470.20">
    <property type="entry name" value="ATP-grasp fold, B domain"/>
    <property type="match status" value="1"/>
</dbReference>
<dbReference type="PANTHER" id="PTHR21621">
    <property type="entry name" value="RIBOSOMAL PROTEIN S6 MODIFICATION PROTEIN"/>
    <property type="match status" value="1"/>
</dbReference>
<accession>A0ABW5KEH8</accession>
<feature type="domain" description="ATP-grasp" evidence="2">
    <location>
        <begin position="135"/>
        <end position="326"/>
    </location>
</feature>
<dbReference type="Gene3D" id="3.40.50.20">
    <property type="match status" value="1"/>
</dbReference>
<sequence>MNIAFLINQTHKEDVNFTTTLLAYKAHLRGHRILYIGLADFAYHGENTVGAHCRIVEPDDNINNEKHLLEILRKKEKQFVDAKGMDILWIRYDPVLDMINRPWASPTALQFAQLIKRQGTWVINDPDKLVEATNKLYLEYFPRNIRAKTLITRNYEDVVSFLDQQEDQIILKPLKGSGGKNVFLVKKDERHNLKQTVEVISRDGYVLAQEYLPAATKGDIRFFLLDGEPLLVGGKYASVNRVQQKGDIRSNIHQGGTAKEAMIDEQILSTVRQVSSKLKDDGMYFVGLDIVGDKIMEINVFSPGALLHASELNGVDYTTAILKDLEKQSTLRKRKM</sequence>
<dbReference type="InterPro" id="IPR013815">
    <property type="entry name" value="ATP_grasp_subdomain_1"/>
</dbReference>
<organism evidence="3 4">
    <name type="scientific">Sphingobacterium suaedae</name>
    <dbReference type="NCBI Taxonomy" id="1686402"/>
    <lineage>
        <taxon>Bacteria</taxon>
        <taxon>Pseudomonadati</taxon>
        <taxon>Bacteroidota</taxon>
        <taxon>Sphingobacteriia</taxon>
        <taxon>Sphingobacteriales</taxon>
        <taxon>Sphingobacteriaceae</taxon>
        <taxon>Sphingobacterium</taxon>
    </lineage>
</organism>
<reference evidence="4" key="1">
    <citation type="journal article" date="2019" name="Int. J. Syst. Evol. Microbiol.">
        <title>The Global Catalogue of Microorganisms (GCM) 10K type strain sequencing project: providing services to taxonomists for standard genome sequencing and annotation.</title>
        <authorList>
            <consortium name="The Broad Institute Genomics Platform"/>
            <consortium name="The Broad Institute Genome Sequencing Center for Infectious Disease"/>
            <person name="Wu L."/>
            <person name="Ma J."/>
        </authorList>
    </citation>
    <scope>NUCLEOTIDE SEQUENCE [LARGE SCALE GENOMIC DNA]</scope>
    <source>
        <strain evidence="4">KCTC 42662</strain>
    </source>
</reference>
<keyword evidence="1" id="KW-0067">ATP-binding</keyword>
<dbReference type="InterPro" id="IPR004215">
    <property type="entry name" value="GSHS_N"/>
</dbReference>
<dbReference type="SUPFAM" id="SSF52440">
    <property type="entry name" value="PreATP-grasp domain"/>
    <property type="match status" value="1"/>
</dbReference>
<keyword evidence="4" id="KW-1185">Reference proteome</keyword>
<dbReference type="SUPFAM" id="SSF56059">
    <property type="entry name" value="Glutathione synthetase ATP-binding domain-like"/>
    <property type="match status" value="1"/>
</dbReference>
<comment type="caution">
    <text evidence="3">The sequence shown here is derived from an EMBL/GenBank/DDBJ whole genome shotgun (WGS) entry which is preliminary data.</text>
</comment>
<dbReference type="RefSeq" id="WP_380902099.1">
    <property type="nucleotide sequence ID" value="NZ_JBHUEG010000007.1"/>
</dbReference>
<protein>
    <submittedName>
        <fullName evidence="3">Glutathione synthase</fullName>
    </submittedName>
</protein>
<dbReference type="Gene3D" id="3.30.1490.20">
    <property type="entry name" value="ATP-grasp fold, A domain"/>
    <property type="match status" value="1"/>
</dbReference>
<gene>
    <name evidence="3" type="ORF">ACFSR5_07000</name>
</gene>
<dbReference type="Pfam" id="PF02951">
    <property type="entry name" value="GSH-S_N"/>
    <property type="match status" value="1"/>
</dbReference>
<evidence type="ECO:0000256" key="1">
    <source>
        <dbReference type="PROSITE-ProRule" id="PRU00409"/>
    </source>
</evidence>
<dbReference type="InterPro" id="IPR016185">
    <property type="entry name" value="PreATP-grasp_dom_sf"/>
</dbReference>
<dbReference type="InterPro" id="IPR004218">
    <property type="entry name" value="GSHS_ATP-bd"/>
</dbReference>
<dbReference type="EMBL" id="JBHULR010000003">
    <property type="protein sequence ID" value="MFD2547391.1"/>
    <property type="molecule type" value="Genomic_DNA"/>
</dbReference>
<dbReference type="PROSITE" id="PS50975">
    <property type="entry name" value="ATP_GRASP"/>
    <property type="match status" value="1"/>
</dbReference>
<evidence type="ECO:0000259" key="2">
    <source>
        <dbReference type="PROSITE" id="PS50975"/>
    </source>
</evidence>
<name>A0ABW5KEH8_9SPHI</name>
<proteinExistence type="predicted"/>